<keyword evidence="3" id="KW-0145">Chemotaxis</keyword>
<dbReference type="EMBL" id="MSYM01000007">
    <property type="protein sequence ID" value="OLP07666.1"/>
    <property type="molecule type" value="Genomic_DNA"/>
</dbReference>
<dbReference type="InterPro" id="IPR051310">
    <property type="entry name" value="MCP_chemotaxis"/>
</dbReference>
<keyword evidence="8" id="KW-0807">Transducer</keyword>
<dbReference type="SUPFAM" id="SSF58104">
    <property type="entry name" value="Methyl-accepting chemotaxis protein (MCP) signaling domain"/>
    <property type="match status" value="1"/>
</dbReference>
<evidence type="ECO:0000256" key="8">
    <source>
        <dbReference type="PROSITE-ProRule" id="PRU00284"/>
    </source>
</evidence>
<dbReference type="Pfam" id="PF17200">
    <property type="entry name" value="sCache_2"/>
    <property type="match status" value="1"/>
</dbReference>
<dbReference type="PANTHER" id="PTHR43531:SF11">
    <property type="entry name" value="METHYL-ACCEPTING CHEMOTAXIS PROTEIN 3"/>
    <property type="match status" value="1"/>
</dbReference>
<dbReference type="SMART" id="SM00283">
    <property type="entry name" value="MA"/>
    <property type="match status" value="1"/>
</dbReference>
<evidence type="ECO:0000256" key="9">
    <source>
        <dbReference type="SAM" id="Phobius"/>
    </source>
</evidence>
<evidence type="ECO:0000256" key="2">
    <source>
        <dbReference type="ARBA" id="ARBA00022475"/>
    </source>
</evidence>
<evidence type="ECO:0000313" key="11">
    <source>
        <dbReference type="EMBL" id="OLP07666.1"/>
    </source>
</evidence>
<dbReference type="PRINTS" id="PR00260">
    <property type="entry name" value="CHEMTRNSDUCR"/>
</dbReference>
<keyword evidence="2" id="KW-1003">Cell membrane</keyword>
<dbReference type="CDD" id="cd11386">
    <property type="entry name" value="MCP_signal"/>
    <property type="match status" value="1"/>
</dbReference>
<dbReference type="GO" id="GO:0005886">
    <property type="term" value="C:plasma membrane"/>
    <property type="evidence" value="ECO:0007669"/>
    <property type="project" value="UniProtKB-SubCell"/>
</dbReference>
<dbReference type="STRING" id="81479.RA876_17770"/>
<dbReference type="PANTHER" id="PTHR43531">
    <property type="entry name" value="PROTEIN ICFG"/>
    <property type="match status" value="1"/>
</dbReference>
<reference evidence="11 12" key="1">
    <citation type="submission" date="2017-01" db="EMBL/GenBank/DDBJ databases">
        <title>Genome sequence of Rhodoferax antarcticus ANT.BR, a psychrophilic purple nonsulfur bacterium from an Antarctic microbial mat.</title>
        <authorList>
            <person name="Baker J."/>
            <person name="Riester C."/>
            <person name="Skinner B."/>
            <person name="Newell A."/>
            <person name="Swingley W."/>
            <person name="Madigan M."/>
            <person name="Jung D."/>
            <person name="Asao M."/>
            <person name="Chen M."/>
            <person name="Loughlin P."/>
            <person name="Pan H."/>
            <person name="Lin S."/>
            <person name="Li N."/>
            <person name="Shaw J."/>
            <person name="Prado M."/>
            <person name="Sherman C."/>
            <person name="Li X."/>
            <person name="Tang J."/>
            <person name="Blankenship R."/>
            <person name="Zhao T."/>
            <person name="Touchman J."/>
            <person name="Sattley M."/>
        </authorList>
    </citation>
    <scope>NUCLEOTIDE SEQUENCE [LARGE SCALE GENOMIC DNA]</scope>
    <source>
        <strain evidence="11 12">ANT.BR</strain>
    </source>
</reference>
<dbReference type="Gene3D" id="3.30.450.20">
    <property type="entry name" value="PAS domain"/>
    <property type="match status" value="1"/>
</dbReference>
<dbReference type="Pfam" id="PF00015">
    <property type="entry name" value="MCPsignal"/>
    <property type="match status" value="1"/>
</dbReference>
<gene>
    <name evidence="11" type="ORF">BLL52_0762</name>
</gene>
<evidence type="ECO:0000256" key="4">
    <source>
        <dbReference type="ARBA" id="ARBA00022692"/>
    </source>
</evidence>
<evidence type="ECO:0000256" key="5">
    <source>
        <dbReference type="ARBA" id="ARBA00022989"/>
    </source>
</evidence>
<feature type="domain" description="Methyl-accepting transducer" evidence="10">
    <location>
        <begin position="128"/>
        <end position="357"/>
    </location>
</feature>
<dbReference type="InterPro" id="IPR004090">
    <property type="entry name" value="Chemotax_Me-accpt_rcpt"/>
</dbReference>
<evidence type="ECO:0000256" key="3">
    <source>
        <dbReference type="ARBA" id="ARBA00022500"/>
    </source>
</evidence>
<dbReference type="RefSeq" id="WP_075585571.1">
    <property type="nucleotide sequence ID" value="NZ_MSYM01000007.1"/>
</dbReference>
<dbReference type="AlphaFoldDB" id="A0A1Q8YI31"/>
<evidence type="ECO:0000256" key="6">
    <source>
        <dbReference type="ARBA" id="ARBA00023136"/>
    </source>
</evidence>
<keyword evidence="4 9" id="KW-0812">Transmembrane</keyword>
<dbReference type="GO" id="GO:0007165">
    <property type="term" value="P:signal transduction"/>
    <property type="evidence" value="ECO:0007669"/>
    <property type="project" value="UniProtKB-KW"/>
</dbReference>
<keyword evidence="6 9" id="KW-0472">Membrane</keyword>
<dbReference type="Proteomes" id="UP000185911">
    <property type="component" value="Unassembled WGS sequence"/>
</dbReference>
<keyword evidence="12" id="KW-1185">Reference proteome</keyword>
<feature type="transmembrane region" description="Helical" evidence="9">
    <location>
        <begin position="20"/>
        <end position="39"/>
    </location>
</feature>
<keyword evidence="5 9" id="KW-1133">Transmembrane helix</keyword>
<dbReference type="Gene3D" id="1.10.287.950">
    <property type="entry name" value="Methyl-accepting chemotaxis protein"/>
    <property type="match status" value="1"/>
</dbReference>
<dbReference type="GO" id="GO:0006935">
    <property type="term" value="P:chemotaxis"/>
    <property type="evidence" value="ECO:0007669"/>
    <property type="project" value="UniProtKB-KW"/>
</dbReference>
<sequence>MNLLLPAIALLRPLSGRVRFWVLPIPMILVLLTMVVMSWMQTVAPDREGAIFALVALAGLALWLYFQFAYFSITRTERDRMDRAMTEVSHGNLAQQVSSNVQTLGNFGRHLELMITNMSSMVANIRTAAVLLGDTGKKLVDDTRSLAERARAQGQHLQQTSVHVKHVSETVSRNAQAAQEVSMMTASLHKEADNAGMMMNEAMQSMGPLEVTSKRMSEIIGVIDGIAFQTNLLALNAAVEAARAGEQGRGFAVVAAEVRNLAKRSQGAAAEIRGLIAESSSRVGVTVNGIKQVNETMESLISGIGEIAMNVNVMAEGSASQSAALEEVVHAVGDLDVLTHENTALVSRAAGNSDRLINQASTLEISVGDIRLRQGTADQARQLVFDAMVHLGRVGYQQAVRDFHDKSGPFIDRDMYIFIFDRRGIYQVHGALPEKDNTDLRVIPGLDADKLVADAWEVCDQEQGGWVNYVITNPVTRETQAKTSYVVPLDGQHLLGCGCYLNSQWLNA</sequence>
<name>A0A1Q8YI31_9BURK</name>
<dbReference type="InterPro" id="IPR004089">
    <property type="entry name" value="MCPsignal_dom"/>
</dbReference>
<organism evidence="11 12">
    <name type="scientific">Rhodoferax antarcticus ANT.BR</name>
    <dbReference type="NCBI Taxonomy" id="1111071"/>
    <lineage>
        <taxon>Bacteria</taxon>
        <taxon>Pseudomonadati</taxon>
        <taxon>Pseudomonadota</taxon>
        <taxon>Betaproteobacteria</taxon>
        <taxon>Burkholderiales</taxon>
        <taxon>Comamonadaceae</taxon>
        <taxon>Rhodoferax</taxon>
    </lineage>
</organism>
<comment type="similarity">
    <text evidence="7">Belongs to the methyl-accepting chemotaxis (MCP) protein family.</text>
</comment>
<feature type="transmembrane region" description="Helical" evidence="9">
    <location>
        <begin position="51"/>
        <end position="73"/>
    </location>
</feature>
<evidence type="ECO:0000256" key="1">
    <source>
        <dbReference type="ARBA" id="ARBA00004651"/>
    </source>
</evidence>
<accession>A0A1Q8YI31</accession>
<evidence type="ECO:0000256" key="7">
    <source>
        <dbReference type="ARBA" id="ARBA00029447"/>
    </source>
</evidence>
<protein>
    <submittedName>
        <fullName evidence="11">Putative methyl-accepting chemotaxis sensory transducer</fullName>
    </submittedName>
</protein>
<proteinExistence type="inferred from homology"/>
<comment type="subcellular location">
    <subcellularLocation>
        <location evidence="1">Cell membrane</location>
        <topology evidence="1">Multi-pass membrane protein</topology>
    </subcellularLocation>
</comment>
<dbReference type="InterPro" id="IPR033480">
    <property type="entry name" value="sCache_2"/>
</dbReference>
<dbReference type="PROSITE" id="PS50111">
    <property type="entry name" value="CHEMOTAXIS_TRANSDUC_2"/>
    <property type="match status" value="1"/>
</dbReference>
<evidence type="ECO:0000313" key="12">
    <source>
        <dbReference type="Proteomes" id="UP000185911"/>
    </source>
</evidence>
<evidence type="ECO:0000259" key="10">
    <source>
        <dbReference type="PROSITE" id="PS50111"/>
    </source>
</evidence>
<comment type="caution">
    <text evidence="11">The sequence shown here is derived from an EMBL/GenBank/DDBJ whole genome shotgun (WGS) entry which is preliminary data.</text>
</comment>
<dbReference type="GO" id="GO:0004888">
    <property type="term" value="F:transmembrane signaling receptor activity"/>
    <property type="evidence" value="ECO:0007669"/>
    <property type="project" value="InterPro"/>
</dbReference>